<name>A0A2Z2UBU7_9CAUD</name>
<dbReference type="Proteomes" id="UP000258840">
    <property type="component" value="Segment"/>
</dbReference>
<dbReference type="Pfam" id="PF17212">
    <property type="entry name" value="Tube"/>
    <property type="match status" value="1"/>
</dbReference>
<gene>
    <name evidence="1" type="ORF">RPSC1_1</name>
</gene>
<keyword evidence="2" id="KW-1185">Reference proteome</keyword>
<accession>A0A2Z2UBU7</accession>
<evidence type="ECO:0000313" key="1">
    <source>
        <dbReference type="EMBL" id="ATN92932.1"/>
    </source>
</evidence>
<organism evidence="1 2">
    <name type="scientific">Ralstonia phage RPSC1</name>
    <dbReference type="NCBI Taxonomy" id="2041351"/>
    <lineage>
        <taxon>Viruses</taxon>
        <taxon>Duplodnaviria</taxon>
        <taxon>Heunggongvirae</taxon>
        <taxon>Uroviricota</taxon>
        <taxon>Caudoviricetes</taxon>
        <taxon>Autographivirales</taxon>
        <taxon>Autotranscriptaviridae</taxon>
        <taxon>Stompelvirus</taxon>
        <taxon>Stompelvirus RPSC1</taxon>
    </lineage>
</organism>
<reference evidence="1 2" key="1">
    <citation type="journal article" date="2018" name="Arch. Virol.">
        <title>Genomic characterization of the novel Ralstonia phage RPSC1.</title>
        <authorList>
            <person name="Liao M."/>
        </authorList>
    </citation>
    <scope>NUCLEOTIDE SEQUENCE [LARGE SCALE GENOMIC DNA]</scope>
</reference>
<evidence type="ECO:0000313" key="2">
    <source>
        <dbReference type="Proteomes" id="UP000258840"/>
    </source>
</evidence>
<proteinExistence type="predicted"/>
<protein>
    <submittedName>
        <fullName evidence="1">Putative tail tubular protein A</fullName>
    </submittedName>
</protein>
<dbReference type="EMBL" id="MF893341">
    <property type="protein sequence ID" value="ATN92932.1"/>
    <property type="molecule type" value="Genomic_DNA"/>
</dbReference>
<sequence>MGEAPVNTLEGDGNVDAMSARALLAAVSAEKQDRGWVFNVDEDFQMMPDVFSQQVVWSPSYLRIITPSGTPYVNREGFVYDRLARTDRFPGPFTVTMTEEVPFEQLPFCFRQWITYVAAKRFNANNYGDPGIDAELSQRITTAEQAVQEFDIDYGGYNMFTSDPFYLSQSARS</sequence>
<dbReference type="InterPro" id="IPR033767">
    <property type="entry name" value="Tail_Gp11"/>
</dbReference>